<organism evidence="2 3">
    <name type="scientific">Thiocapsa imhoffii</name>
    <dbReference type="NCBI Taxonomy" id="382777"/>
    <lineage>
        <taxon>Bacteria</taxon>
        <taxon>Pseudomonadati</taxon>
        <taxon>Pseudomonadota</taxon>
        <taxon>Gammaproteobacteria</taxon>
        <taxon>Chromatiales</taxon>
        <taxon>Chromatiaceae</taxon>
        <taxon>Thiocapsa</taxon>
    </lineage>
</organism>
<comment type="caution">
    <text evidence="2">The sequence shown here is derived from an EMBL/GenBank/DDBJ whole genome shotgun (WGS) entry which is preliminary data.</text>
</comment>
<accession>A0A9X1B7N9</accession>
<sequence>MEPSKRDHQRSERAGYRESSLAVTPSAMLSRSEEETVMTLEIAATPRPRTPAINTKWGRWRSWFAPTTPSGAHHDVASTMSDVGPTRACEPAAHAARSIGATCSSGQPYRLFITSDSRAIAQRALAMLWASTGENRLTPERVSLRTEATTGLSRLSIRVVCDASQRRHLAQFVHRASELRGIRRLHWETVPPSERML</sequence>
<gene>
    <name evidence="2" type="ORF">CKO25_02050</name>
</gene>
<evidence type="ECO:0000256" key="1">
    <source>
        <dbReference type="SAM" id="MobiDB-lite"/>
    </source>
</evidence>
<dbReference type="Proteomes" id="UP001138802">
    <property type="component" value="Unassembled WGS sequence"/>
</dbReference>
<evidence type="ECO:0000313" key="3">
    <source>
        <dbReference type="Proteomes" id="UP001138802"/>
    </source>
</evidence>
<keyword evidence="3" id="KW-1185">Reference proteome</keyword>
<proteinExistence type="predicted"/>
<protein>
    <submittedName>
        <fullName evidence="2">Uncharacterized protein</fullName>
    </submittedName>
</protein>
<evidence type="ECO:0000313" key="2">
    <source>
        <dbReference type="EMBL" id="MBK1643458.1"/>
    </source>
</evidence>
<name>A0A9X1B7N9_9GAMM</name>
<dbReference type="EMBL" id="NRSD01000001">
    <property type="protein sequence ID" value="MBK1643458.1"/>
    <property type="molecule type" value="Genomic_DNA"/>
</dbReference>
<dbReference type="AlphaFoldDB" id="A0A9X1B7N9"/>
<feature type="region of interest" description="Disordered" evidence="1">
    <location>
        <begin position="1"/>
        <end position="21"/>
    </location>
</feature>
<reference evidence="2 3" key="1">
    <citation type="journal article" date="2020" name="Microorganisms">
        <title>Osmotic Adaptation and Compatible Solute Biosynthesis of Phototrophic Bacteria as Revealed from Genome Analyses.</title>
        <authorList>
            <person name="Imhoff J.F."/>
            <person name="Rahn T."/>
            <person name="Kunzel S."/>
            <person name="Keller A."/>
            <person name="Neulinger S.C."/>
        </authorList>
    </citation>
    <scope>NUCLEOTIDE SEQUENCE [LARGE SCALE GENOMIC DNA]</scope>
    <source>
        <strain evidence="2 3">DSM 21303</strain>
    </source>
</reference>
<feature type="compositionally biased region" description="Basic and acidic residues" evidence="1">
    <location>
        <begin position="1"/>
        <end position="16"/>
    </location>
</feature>